<keyword evidence="9" id="KW-0653">Protein transport</keyword>
<dbReference type="GO" id="GO:0006886">
    <property type="term" value="P:intracellular protein transport"/>
    <property type="evidence" value="ECO:0007669"/>
    <property type="project" value="TreeGrafter"/>
</dbReference>
<evidence type="ECO:0000256" key="12">
    <source>
        <dbReference type="SAM" id="MobiDB-lite"/>
    </source>
</evidence>
<comment type="caution">
    <text evidence="13">The sequence shown here is derived from an EMBL/GenBank/DDBJ whole genome shotgun (WGS) entry which is preliminary data.</text>
</comment>
<name>A0A843VN34_COLES</name>
<dbReference type="Proteomes" id="UP000652761">
    <property type="component" value="Unassembled WGS sequence"/>
</dbReference>
<keyword evidence="6" id="KW-0813">Transport</keyword>
<evidence type="ECO:0000313" key="13">
    <source>
        <dbReference type="EMBL" id="MQL98008.1"/>
    </source>
</evidence>
<reference evidence="13" key="1">
    <citation type="submission" date="2017-07" db="EMBL/GenBank/DDBJ databases">
        <title>Taro Niue Genome Assembly and Annotation.</title>
        <authorList>
            <person name="Atibalentja N."/>
            <person name="Keating K."/>
            <person name="Fields C.J."/>
        </authorList>
    </citation>
    <scope>NUCLEOTIDE SEQUENCE</scope>
    <source>
        <strain evidence="13">Niue_2</strain>
        <tissue evidence="13">Leaf</tissue>
    </source>
</reference>
<dbReference type="GO" id="GO:0005794">
    <property type="term" value="C:Golgi apparatus"/>
    <property type="evidence" value="ECO:0007669"/>
    <property type="project" value="UniProtKB-SubCell"/>
</dbReference>
<dbReference type="FunFam" id="1.25.40.660:FF:000003">
    <property type="entry name" value="Vacuolar protein sorting-associated protein 35"/>
    <property type="match status" value="1"/>
</dbReference>
<dbReference type="GO" id="GO:0005829">
    <property type="term" value="C:cytosol"/>
    <property type="evidence" value="ECO:0007669"/>
    <property type="project" value="GOC"/>
</dbReference>
<keyword evidence="10" id="KW-0333">Golgi apparatus</keyword>
<evidence type="ECO:0000256" key="3">
    <source>
        <dbReference type="ARBA" id="ARBA00004496"/>
    </source>
</evidence>
<evidence type="ECO:0000256" key="1">
    <source>
        <dbReference type="ARBA" id="ARBA00004125"/>
    </source>
</evidence>
<dbReference type="PANTHER" id="PTHR11099:SF0">
    <property type="entry name" value="VACUOLAR PROTEIN SORTING-ASSOCIATED PROTEIN 35"/>
    <property type="match status" value="1"/>
</dbReference>
<sequence>MTAPKSLFSARLHLDQPKPKSANVTSPRGSSRSASLSSKSAKPSRALSTLASESFGSATLSTSASRRFKSLHLGQLGPQVGRTLHLGQLDLRSARPSTSASGSSWLAILSNSANWGLRSARAFISANWNLRVPENFFTLSDRGDRLGDERGRGAGLTPCVCQERRGDHLSLLRGRLGHSTRSRHFKCLARLNRTGNGPVQSHPYISYPAPQNPKRIHRSGLFHVRGLWEALRLFPSPLLEGAWQAADVSGKGEQCGTSLASLCTRTRSHSLALFDSLSLGLSSKQRPLDEINLNEEGGRKQGVKTMKTVGQTCAKSGWRYRRRCSYDTKENISDIAPAVNDFDCNTIEALSAVPSPELAIRLYLQCAEAANDCDLEPVAYEFFTQAFILYEEEVVDSKAQVTAIHLIIGTLQRMNIFGVENRDTLTHKATGYSAKLLKKPDQCRAVYACSHLFWVDDQDGVKDGERVLLCLKRALRIANAAQQMANATRGSSGPVTLFIEILNKYLYFFEKGNPQITSSVIQDLIELIRTEMQSDSTTTDPSADAFFNGTVRYIQFQKQKGGAMGEKYGSIKV</sequence>
<evidence type="ECO:0008006" key="15">
    <source>
        <dbReference type="Google" id="ProtNLM"/>
    </source>
</evidence>
<dbReference type="Gene3D" id="1.25.40.660">
    <property type="entry name" value="Vacuolar protein sorting-associated protein 35, helical subcomplex Vps35-C"/>
    <property type="match status" value="1"/>
</dbReference>
<dbReference type="InterPro" id="IPR005378">
    <property type="entry name" value="Vps35"/>
</dbReference>
<comment type="similarity">
    <text evidence="5">Belongs to the VPS35 family.</text>
</comment>
<evidence type="ECO:0000256" key="11">
    <source>
        <dbReference type="ARBA" id="ARBA00023136"/>
    </source>
</evidence>
<dbReference type="PANTHER" id="PTHR11099">
    <property type="entry name" value="VACUOLAR SORTING PROTEIN 35"/>
    <property type="match status" value="1"/>
</dbReference>
<feature type="compositionally biased region" description="Low complexity" evidence="12">
    <location>
        <begin position="26"/>
        <end position="42"/>
    </location>
</feature>
<feature type="region of interest" description="Disordered" evidence="12">
    <location>
        <begin position="1"/>
        <end position="42"/>
    </location>
</feature>
<dbReference type="GO" id="GO:0030906">
    <property type="term" value="C:retromer, cargo-selective complex"/>
    <property type="evidence" value="ECO:0007669"/>
    <property type="project" value="InterPro"/>
</dbReference>
<evidence type="ECO:0000256" key="9">
    <source>
        <dbReference type="ARBA" id="ARBA00022927"/>
    </source>
</evidence>
<evidence type="ECO:0000256" key="2">
    <source>
        <dbReference type="ARBA" id="ARBA00004179"/>
    </source>
</evidence>
<dbReference type="GO" id="GO:0010008">
    <property type="term" value="C:endosome membrane"/>
    <property type="evidence" value="ECO:0007669"/>
    <property type="project" value="UniProtKB-SubCell"/>
</dbReference>
<dbReference type="EMBL" id="NMUH01002127">
    <property type="protein sequence ID" value="MQL98008.1"/>
    <property type="molecule type" value="Genomic_DNA"/>
</dbReference>
<keyword evidence="14" id="KW-1185">Reference proteome</keyword>
<evidence type="ECO:0000256" key="6">
    <source>
        <dbReference type="ARBA" id="ARBA00022448"/>
    </source>
</evidence>
<comment type="subcellular location">
    <subcellularLocation>
        <location evidence="3">Cytoplasm</location>
    </subcellularLocation>
    <subcellularLocation>
        <location evidence="1">Endosome membrane</location>
        <topology evidence="1">Peripheral membrane protein</topology>
        <orientation evidence="1">Cytoplasmic side</orientation>
    </subcellularLocation>
    <subcellularLocation>
        <location evidence="4">Golgi apparatus</location>
        <location evidence="4">trans-Golgi network membrane</location>
        <topology evidence="4">Peripheral membrane protein</topology>
        <orientation evidence="4">Cytoplasmic side</orientation>
    </subcellularLocation>
    <subcellularLocation>
        <location evidence="2">Prevacuolar compartment membrane</location>
        <topology evidence="2">Peripheral membrane protein</topology>
        <orientation evidence="2">Cytoplasmic side</orientation>
    </subcellularLocation>
</comment>
<evidence type="ECO:0000256" key="7">
    <source>
        <dbReference type="ARBA" id="ARBA00022490"/>
    </source>
</evidence>
<evidence type="ECO:0000256" key="8">
    <source>
        <dbReference type="ARBA" id="ARBA00022753"/>
    </source>
</evidence>
<protein>
    <recommendedName>
        <fullName evidence="15">Vacuolar protein sorting-associated protein 35B</fullName>
    </recommendedName>
</protein>
<evidence type="ECO:0000256" key="5">
    <source>
        <dbReference type="ARBA" id="ARBA00006536"/>
    </source>
</evidence>
<organism evidence="13 14">
    <name type="scientific">Colocasia esculenta</name>
    <name type="common">Wild taro</name>
    <name type="synonym">Arum esculentum</name>
    <dbReference type="NCBI Taxonomy" id="4460"/>
    <lineage>
        <taxon>Eukaryota</taxon>
        <taxon>Viridiplantae</taxon>
        <taxon>Streptophyta</taxon>
        <taxon>Embryophyta</taxon>
        <taxon>Tracheophyta</taxon>
        <taxon>Spermatophyta</taxon>
        <taxon>Magnoliopsida</taxon>
        <taxon>Liliopsida</taxon>
        <taxon>Araceae</taxon>
        <taxon>Aroideae</taxon>
        <taxon>Colocasieae</taxon>
        <taxon>Colocasia</taxon>
    </lineage>
</organism>
<accession>A0A843VN34</accession>
<dbReference type="GO" id="GO:0005770">
    <property type="term" value="C:late endosome"/>
    <property type="evidence" value="ECO:0007669"/>
    <property type="project" value="TreeGrafter"/>
</dbReference>
<dbReference type="InterPro" id="IPR042491">
    <property type="entry name" value="Vps35_C"/>
</dbReference>
<keyword evidence="11" id="KW-0472">Membrane</keyword>
<proteinExistence type="inferred from homology"/>
<keyword evidence="8" id="KW-0967">Endosome</keyword>
<evidence type="ECO:0000313" key="14">
    <source>
        <dbReference type="Proteomes" id="UP000652761"/>
    </source>
</evidence>
<dbReference type="GO" id="GO:0042147">
    <property type="term" value="P:retrograde transport, endosome to Golgi"/>
    <property type="evidence" value="ECO:0007669"/>
    <property type="project" value="InterPro"/>
</dbReference>
<evidence type="ECO:0000256" key="10">
    <source>
        <dbReference type="ARBA" id="ARBA00023034"/>
    </source>
</evidence>
<dbReference type="AlphaFoldDB" id="A0A843VN34"/>
<dbReference type="Pfam" id="PF03635">
    <property type="entry name" value="Vps35"/>
    <property type="match status" value="1"/>
</dbReference>
<keyword evidence="7" id="KW-0963">Cytoplasm</keyword>
<evidence type="ECO:0000256" key="4">
    <source>
        <dbReference type="ARBA" id="ARBA00004546"/>
    </source>
</evidence>
<dbReference type="OrthoDB" id="10258141at2759"/>
<gene>
    <name evidence="13" type="ORF">Taro_030708</name>
</gene>